<dbReference type="RefSeq" id="XP_002679871.1">
    <property type="nucleotide sequence ID" value="XM_002679825.1"/>
</dbReference>
<evidence type="ECO:0000313" key="3">
    <source>
        <dbReference type="Proteomes" id="UP000006671"/>
    </source>
</evidence>
<dbReference type="EMBL" id="GG738856">
    <property type="protein sequence ID" value="EFC47127.1"/>
    <property type="molecule type" value="Genomic_DNA"/>
</dbReference>
<organism evidence="3">
    <name type="scientific">Naegleria gruberi</name>
    <name type="common">Amoeba</name>
    <dbReference type="NCBI Taxonomy" id="5762"/>
    <lineage>
        <taxon>Eukaryota</taxon>
        <taxon>Discoba</taxon>
        <taxon>Heterolobosea</taxon>
        <taxon>Tetramitia</taxon>
        <taxon>Eutetramitia</taxon>
        <taxon>Vahlkampfiidae</taxon>
        <taxon>Naegleria</taxon>
    </lineage>
</organism>
<sequence length="263" mass="29738">MTDRTNKRVHVEGLLKRKMIEETSQSDSQFIKGSKGSSSFAQPSTPKSTRRKIKQDNRSNDMFTIPNQLKSVFYSQETSYQPISLNSKSSKIFNSSLPPTFANFGTIEQSTNNPFQFSNLNNNSVQYSEDDIFRPSAQSTTPFSNGPFTPSKRIDSSNNSTPFFKSATSFDSDYNPAPFSPIKAQGNIHKNSLFSNTQAGSCGSFEFEEQINQQAHQPDTKFNLFRQQQPREEVDLFSPLQPNRYVSRVASNDTFSTLFSQFE</sequence>
<feature type="region of interest" description="Disordered" evidence="1">
    <location>
        <begin position="23"/>
        <end position="61"/>
    </location>
</feature>
<evidence type="ECO:0000313" key="2">
    <source>
        <dbReference type="EMBL" id="EFC47127.1"/>
    </source>
</evidence>
<reference evidence="2 3" key="1">
    <citation type="journal article" date="2010" name="Cell">
        <title>The genome of Naegleria gruberi illuminates early eukaryotic versatility.</title>
        <authorList>
            <person name="Fritz-Laylin L.K."/>
            <person name="Prochnik S.E."/>
            <person name="Ginger M.L."/>
            <person name="Dacks J.B."/>
            <person name="Carpenter M.L."/>
            <person name="Field M.C."/>
            <person name="Kuo A."/>
            <person name="Paredez A."/>
            <person name="Chapman J."/>
            <person name="Pham J."/>
            <person name="Shu S."/>
            <person name="Neupane R."/>
            <person name="Cipriano M."/>
            <person name="Mancuso J."/>
            <person name="Tu H."/>
            <person name="Salamov A."/>
            <person name="Lindquist E."/>
            <person name="Shapiro H."/>
            <person name="Lucas S."/>
            <person name="Grigoriev I.V."/>
            <person name="Cande W.Z."/>
            <person name="Fulton C."/>
            <person name="Rokhsar D.S."/>
            <person name="Dawson S.C."/>
        </authorList>
    </citation>
    <scope>NUCLEOTIDE SEQUENCE [LARGE SCALE GENOMIC DNA]</scope>
    <source>
        <strain evidence="2 3">NEG-M</strain>
    </source>
</reference>
<protein>
    <submittedName>
        <fullName evidence="2">Predicted protein</fullName>
    </submittedName>
</protein>
<proteinExistence type="predicted"/>
<dbReference type="VEuPathDB" id="AmoebaDB:NAEGRDRAFT_47447"/>
<dbReference type="GeneID" id="8861304"/>
<name>D2V872_NAEGR</name>
<accession>D2V872</accession>
<feature type="compositionally biased region" description="Polar residues" evidence="1">
    <location>
        <begin position="23"/>
        <end position="47"/>
    </location>
</feature>
<keyword evidence="3" id="KW-1185">Reference proteome</keyword>
<feature type="region of interest" description="Disordered" evidence="1">
    <location>
        <begin position="137"/>
        <end position="157"/>
    </location>
</feature>
<dbReference type="AlphaFoldDB" id="D2V872"/>
<evidence type="ECO:0000256" key="1">
    <source>
        <dbReference type="SAM" id="MobiDB-lite"/>
    </source>
</evidence>
<dbReference type="InParanoid" id="D2V872"/>
<dbReference type="KEGG" id="ngr:NAEGRDRAFT_47447"/>
<gene>
    <name evidence="2" type="ORF">NAEGRDRAFT_47447</name>
</gene>
<dbReference type="Proteomes" id="UP000006671">
    <property type="component" value="Unassembled WGS sequence"/>
</dbReference>
<feature type="compositionally biased region" description="Polar residues" evidence="1">
    <location>
        <begin position="137"/>
        <end position="148"/>
    </location>
</feature>
<dbReference type="OMA" id="FEESNHQ"/>